<evidence type="ECO:0000313" key="3">
    <source>
        <dbReference type="EMBL" id="KAL3810052.1"/>
    </source>
</evidence>
<protein>
    <submittedName>
        <fullName evidence="3">Uncharacterized protein</fullName>
    </submittedName>
</protein>
<gene>
    <name evidence="3" type="ORF">ACHAXA_009465</name>
</gene>
<reference evidence="3 4" key="1">
    <citation type="submission" date="2024-10" db="EMBL/GenBank/DDBJ databases">
        <title>Updated reference genomes for cyclostephanoid diatoms.</title>
        <authorList>
            <person name="Roberts W.R."/>
            <person name="Alverson A.J."/>
        </authorList>
    </citation>
    <scope>NUCLEOTIDE SEQUENCE [LARGE SCALE GENOMIC DNA]</scope>
    <source>
        <strain evidence="3 4">AJA228-03</strain>
    </source>
</reference>
<evidence type="ECO:0000313" key="4">
    <source>
        <dbReference type="Proteomes" id="UP001530377"/>
    </source>
</evidence>
<dbReference type="EMBL" id="JALLPB020000356">
    <property type="protein sequence ID" value="KAL3810052.1"/>
    <property type="molecule type" value="Genomic_DNA"/>
</dbReference>
<dbReference type="Proteomes" id="UP001530377">
    <property type="component" value="Unassembled WGS sequence"/>
</dbReference>
<organism evidence="3 4">
    <name type="scientific">Cyclostephanos tholiformis</name>
    <dbReference type="NCBI Taxonomy" id="382380"/>
    <lineage>
        <taxon>Eukaryota</taxon>
        <taxon>Sar</taxon>
        <taxon>Stramenopiles</taxon>
        <taxon>Ochrophyta</taxon>
        <taxon>Bacillariophyta</taxon>
        <taxon>Coscinodiscophyceae</taxon>
        <taxon>Thalassiosirophycidae</taxon>
        <taxon>Stephanodiscales</taxon>
        <taxon>Stephanodiscaceae</taxon>
        <taxon>Cyclostephanos</taxon>
    </lineage>
</organism>
<keyword evidence="4" id="KW-1185">Reference proteome</keyword>
<keyword evidence="2" id="KW-0472">Membrane</keyword>
<dbReference type="AlphaFoldDB" id="A0ABD3RCE9"/>
<keyword evidence="2" id="KW-1133">Transmembrane helix</keyword>
<sequence>MTSKRRSSISSSSSRSIPFTNDDMTRVMRSKDLALSRIMEDHELEMESLACGIEELACAELRFRDALIRRGRRVRVLGMMFLCIVIGIVYTMESRRREYLESVLALDMEAERGTDLRIISSLNKDKMELEGRLTVLGGKMRHQASRNEDMEARTRELEVRIYDLDLTMLRDMAEYKRCHAQGLEMGVNIEIELSRKDTIEEELYWCNGRLRSREGMVLMIDSSGGSSDHHAGVIDHDGIVAMADEGSFVNVVPTDTGGGRHRGGPVYLEMKYNKSVRDAMFVRQAYSALAGLGVTAVARGLFPPIVGWLLGQSKVAVILPAPPVVPAVGMEMAIVDGIFGSSIAFLLIRAVALFLMP</sequence>
<feature type="compositionally biased region" description="Low complexity" evidence="1">
    <location>
        <begin position="8"/>
        <end position="17"/>
    </location>
</feature>
<evidence type="ECO:0000256" key="2">
    <source>
        <dbReference type="SAM" id="Phobius"/>
    </source>
</evidence>
<evidence type="ECO:0000256" key="1">
    <source>
        <dbReference type="SAM" id="MobiDB-lite"/>
    </source>
</evidence>
<keyword evidence="2" id="KW-0812">Transmembrane</keyword>
<feature type="transmembrane region" description="Helical" evidence="2">
    <location>
        <begin position="338"/>
        <end position="356"/>
    </location>
</feature>
<accession>A0ABD3RCE9</accession>
<feature type="transmembrane region" description="Helical" evidence="2">
    <location>
        <begin position="74"/>
        <end position="92"/>
    </location>
</feature>
<name>A0ABD3RCE9_9STRA</name>
<comment type="caution">
    <text evidence="3">The sequence shown here is derived from an EMBL/GenBank/DDBJ whole genome shotgun (WGS) entry which is preliminary data.</text>
</comment>
<proteinExistence type="predicted"/>
<feature type="region of interest" description="Disordered" evidence="1">
    <location>
        <begin position="1"/>
        <end position="21"/>
    </location>
</feature>